<dbReference type="InterPro" id="IPR011989">
    <property type="entry name" value="ARM-like"/>
</dbReference>
<comment type="function">
    <text evidence="16">E3 ubiquitin-protein ligase. Component of the ribosome quality control complex (RQC), a ribosome-associated complex that mediates ubiquitination and extraction of incompletely synthesized nascent chains for proteasomal degradation.</text>
</comment>
<evidence type="ECO:0000256" key="1">
    <source>
        <dbReference type="ARBA" id="ARBA00000900"/>
    </source>
</evidence>
<dbReference type="Pfam" id="PF22958">
    <property type="entry name" value="Ltn1_1st"/>
    <property type="match status" value="1"/>
</dbReference>
<dbReference type="PANTHER" id="PTHR12389">
    <property type="entry name" value="ZINC FINGER PROTEIN 294"/>
    <property type="match status" value="1"/>
</dbReference>
<dbReference type="SMART" id="SM01197">
    <property type="entry name" value="FANCL_C"/>
    <property type="match status" value="1"/>
</dbReference>
<dbReference type="InterPro" id="IPR039795">
    <property type="entry name" value="LTN1/Rkr1"/>
</dbReference>
<gene>
    <name evidence="18" type="ORF">SPI_01446</name>
</gene>
<dbReference type="InterPro" id="IPR057030">
    <property type="entry name" value="TPR_Rkr-1"/>
</dbReference>
<dbReference type="PROSITE" id="PS50089">
    <property type="entry name" value="ZF_RING_2"/>
    <property type="match status" value="1"/>
</dbReference>
<dbReference type="Pfam" id="PF13639">
    <property type="entry name" value="zf-RING_2"/>
    <property type="match status" value="1"/>
</dbReference>
<dbReference type="EC" id="2.3.2.27" evidence="5 16"/>
<dbReference type="GO" id="GO:1990112">
    <property type="term" value="C:RQC complex"/>
    <property type="evidence" value="ECO:0007669"/>
    <property type="project" value="UniProtKB-UniRule"/>
</dbReference>
<dbReference type="Pfam" id="PF22999">
    <property type="entry name" value="LTN1_E3_ligase_6th"/>
    <property type="match status" value="1"/>
</dbReference>
<accession>A0A162MTU4</accession>
<dbReference type="SUPFAM" id="SSF57850">
    <property type="entry name" value="RING/U-box"/>
    <property type="match status" value="1"/>
</dbReference>
<evidence type="ECO:0000256" key="9">
    <source>
        <dbReference type="ARBA" id="ARBA00022723"/>
    </source>
</evidence>
<evidence type="ECO:0000256" key="2">
    <source>
        <dbReference type="ARBA" id="ARBA00004514"/>
    </source>
</evidence>
<dbReference type="InterPro" id="IPR054478">
    <property type="entry name" value="LTN1_UBC"/>
</dbReference>
<evidence type="ECO:0000256" key="12">
    <source>
        <dbReference type="ARBA" id="ARBA00022786"/>
    </source>
</evidence>
<keyword evidence="13 16" id="KW-0862">Zinc</keyword>
<feature type="domain" description="RING-type" evidence="17">
    <location>
        <begin position="1607"/>
        <end position="1653"/>
    </location>
</feature>
<comment type="similarity">
    <text evidence="4 16">Belongs to the LTN1 family.</text>
</comment>
<dbReference type="EMBL" id="AZHD01000002">
    <property type="protein sequence ID" value="OAA66870.1"/>
    <property type="molecule type" value="Genomic_DNA"/>
</dbReference>
<evidence type="ECO:0000256" key="11">
    <source>
        <dbReference type="ARBA" id="ARBA00022771"/>
    </source>
</evidence>
<comment type="subunit">
    <text evidence="16">Component of the ribosome quality control complex (RQC).</text>
</comment>
<keyword evidence="9 16" id="KW-0479">Metal-binding</keyword>
<name>A0A162MTU4_9HYPO</name>
<comment type="function">
    <text evidence="14">E3 ubiquitin-protein ligase component of the ribosome quality control complex (RQC), a ribosome-associated complex that mediates ubiquitination and extraction of incompletely synthesized nascent chains for proteasomal degradation. Mediates ubiquitination of proteins derived from mRNAs lacking stop codons (non-stop proteins) and other translation arrest products induced by poly-lysine sequences and tandem rare codons. Ubiquitination leads to CDC48 recruitment for extraction and degradation of the incomplete translation product. May indirectly play a role in chromatin function and transcription.</text>
</comment>
<dbReference type="InterPro" id="IPR016024">
    <property type="entry name" value="ARM-type_fold"/>
</dbReference>
<dbReference type="SMART" id="SM00184">
    <property type="entry name" value="RING"/>
    <property type="match status" value="1"/>
</dbReference>
<dbReference type="CDD" id="cd16491">
    <property type="entry name" value="RING-CH-C4HC3_LTN1"/>
    <property type="match status" value="1"/>
</dbReference>
<dbReference type="PANTHER" id="PTHR12389:SF0">
    <property type="entry name" value="E3 UBIQUITIN-PROTEIN LIGASE LISTERIN"/>
    <property type="match status" value="1"/>
</dbReference>
<dbReference type="InterPro" id="IPR054477">
    <property type="entry name" value="LTN1_E3_ligase_6th"/>
</dbReference>
<dbReference type="GO" id="GO:0016567">
    <property type="term" value="P:protein ubiquitination"/>
    <property type="evidence" value="ECO:0007669"/>
    <property type="project" value="UniProtKB-UniPathway"/>
</dbReference>
<dbReference type="OrthoDB" id="6108at2759"/>
<dbReference type="GO" id="GO:0061630">
    <property type="term" value="F:ubiquitin protein ligase activity"/>
    <property type="evidence" value="ECO:0007669"/>
    <property type="project" value="UniProtKB-UniRule"/>
</dbReference>
<keyword evidence="8 16" id="KW-0808">Transferase</keyword>
<keyword evidence="7" id="KW-0963">Cytoplasm</keyword>
<dbReference type="Proteomes" id="UP000076874">
    <property type="component" value="Unassembled WGS sequence"/>
</dbReference>
<dbReference type="GO" id="GO:0043023">
    <property type="term" value="F:ribosomal large subunit binding"/>
    <property type="evidence" value="ECO:0007669"/>
    <property type="project" value="TreeGrafter"/>
</dbReference>
<dbReference type="UniPathway" id="UPA00143"/>
<organism evidence="18 19">
    <name type="scientific">Niveomyces insectorum RCEF 264</name>
    <dbReference type="NCBI Taxonomy" id="1081102"/>
    <lineage>
        <taxon>Eukaryota</taxon>
        <taxon>Fungi</taxon>
        <taxon>Dikarya</taxon>
        <taxon>Ascomycota</taxon>
        <taxon>Pezizomycotina</taxon>
        <taxon>Sordariomycetes</taxon>
        <taxon>Hypocreomycetidae</taxon>
        <taxon>Hypocreales</taxon>
        <taxon>Cordycipitaceae</taxon>
        <taxon>Niveomyces</taxon>
    </lineage>
</organism>
<keyword evidence="19" id="KW-1185">Reference proteome</keyword>
<evidence type="ECO:0000256" key="5">
    <source>
        <dbReference type="ARBA" id="ARBA00012483"/>
    </source>
</evidence>
<evidence type="ECO:0000256" key="10">
    <source>
        <dbReference type="ARBA" id="ARBA00022737"/>
    </source>
</evidence>
<evidence type="ECO:0000256" key="6">
    <source>
        <dbReference type="ARBA" id="ARBA00017157"/>
    </source>
</evidence>
<dbReference type="InterPro" id="IPR039804">
    <property type="entry name" value="RING-CH-C4HC3_LTN1"/>
</dbReference>
<comment type="subcellular location">
    <subcellularLocation>
        <location evidence="2">Cytoplasm</location>
        <location evidence="2">Cytosol</location>
    </subcellularLocation>
</comment>
<evidence type="ECO:0000256" key="15">
    <source>
        <dbReference type="PROSITE-ProRule" id="PRU00175"/>
    </source>
</evidence>
<keyword evidence="12 16" id="KW-0833">Ubl conjugation pathway</keyword>
<dbReference type="InterPro" id="IPR013083">
    <property type="entry name" value="Znf_RING/FYVE/PHD"/>
</dbReference>
<dbReference type="InterPro" id="IPR011016">
    <property type="entry name" value="Znf_RING-CH"/>
</dbReference>
<evidence type="ECO:0000256" key="14">
    <source>
        <dbReference type="ARBA" id="ARBA00055150"/>
    </source>
</evidence>
<evidence type="ECO:0000259" key="17">
    <source>
        <dbReference type="PROSITE" id="PS50089"/>
    </source>
</evidence>
<evidence type="ECO:0000313" key="19">
    <source>
        <dbReference type="Proteomes" id="UP000076874"/>
    </source>
</evidence>
<dbReference type="Gene3D" id="3.30.40.10">
    <property type="entry name" value="Zinc/RING finger domain, C3HC4 (zinc finger)"/>
    <property type="match status" value="1"/>
</dbReference>
<keyword evidence="11 15" id="KW-0863">Zinc-finger</keyword>
<evidence type="ECO:0000256" key="16">
    <source>
        <dbReference type="RuleBase" id="RU367090"/>
    </source>
</evidence>
<dbReference type="Pfam" id="PF23280">
    <property type="entry name" value="TPR_26"/>
    <property type="match status" value="1"/>
</dbReference>
<dbReference type="InterPro" id="IPR054476">
    <property type="entry name" value="Ltn1_N"/>
</dbReference>
<comment type="caution">
    <text evidence="18">The sequence shown here is derived from an EMBL/GenBank/DDBJ whole genome shotgun (WGS) entry which is preliminary data.</text>
</comment>
<evidence type="ECO:0000256" key="8">
    <source>
        <dbReference type="ARBA" id="ARBA00022679"/>
    </source>
</evidence>
<dbReference type="GO" id="GO:0008270">
    <property type="term" value="F:zinc ion binding"/>
    <property type="evidence" value="ECO:0007669"/>
    <property type="project" value="UniProtKB-KW"/>
</dbReference>
<keyword evidence="10" id="KW-0677">Repeat</keyword>
<evidence type="ECO:0000256" key="3">
    <source>
        <dbReference type="ARBA" id="ARBA00004906"/>
    </source>
</evidence>
<dbReference type="SMART" id="SM00744">
    <property type="entry name" value="RINGv"/>
    <property type="match status" value="1"/>
</dbReference>
<dbReference type="InterPro" id="IPR001841">
    <property type="entry name" value="Znf_RING"/>
</dbReference>
<dbReference type="GO" id="GO:1990116">
    <property type="term" value="P:ribosome-associated ubiquitin-dependent protein catabolic process"/>
    <property type="evidence" value="ECO:0007669"/>
    <property type="project" value="UniProtKB-UniRule"/>
</dbReference>
<proteinExistence type="inferred from homology"/>
<reference evidence="18 19" key="1">
    <citation type="journal article" date="2016" name="Genome Biol. Evol.">
        <title>Divergent and convergent evolution of fungal pathogenicity.</title>
        <authorList>
            <person name="Shang Y."/>
            <person name="Xiao G."/>
            <person name="Zheng P."/>
            <person name="Cen K."/>
            <person name="Zhan S."/>
            <person name="Wang C."/>
        </authorList>
    </citation>
    <scope>NUCLEOTIDE SEQUENCE [LARGE SCALE GENOMIC DNA]</scope>
    <source>
        <strain evidence="18 19">RCEF 264</strain>
    </source>
</reference>
<evidence type="ECO:0000256" key="13">
    <source>
        <dbReference type="ARBA" id="ARBA00022833"/>
    </source>
</evidence>
<dbReference type="GO" id="GO:0005829">
    <property type="term" value="C:cytosol"/>
    <property type="evidence" value="ECO:0007669"/>
    <property type="project" value="UniProtKB-SubCell"/>
</dbReference>
<dbReference type="Gene3D" id="1.25.10.10">
    <property type="entry name" value="Leucine-rich Repeat Variant"/>
    <property type="match status" value="1"/>
</dbReference>
<comment type="catalytic activity">
    <reaction evidence="1 16">
        <text>S-ubiquitinyl-[E2 ubiquitin-conjugating enzyme]-L-cysteine + [acceptor protein]-L-lysine = [E2 ubiquitin-conjugating enzyme]-L-cysteine + N(6)-ubiquitinyl-[acceptor protein]-L-lysine.</text>
        <dbReference type="EC" id="2.3.2.27"/>
    </reaction>
</comment>
<dbReference type="GO" id="GO:0072344">
    <property type="term" value="P:rescue of stalled ribosome"/>
    <property type="evidence" value="ECO:0007669"/>
    <property type="project" value="UniProtKB-UniRule"/>
</dbReference>
<dbReference type="Pfam" id="PF23009">
    <property type="entry name" value="UBC_like"/>
    <property type="match status" value="1"/>
</dbReference>
<sequence length="1672" mass="181544">MSRAQGKLRIPSGSPRGFGSSVPGKGGFGGFAVAHSKSGLAYIADRHDLSDISDANTVVSFKNLLKKDGTTKSRALEELVAYVQAHPYADGGGAEEAVLEAWVHFYPRLSIDDSRKVRELAHTLQSELVKSARKRMEKHMPKIVGPWLAGTYDRDRAVARAAADGLAFILTTDEKARVFYTRLQPQILAYATAALNETPTTLSDMRSSSKEEADLKYYRVVYGSLSLVLALLRKLKAADTDACRADYERFFAAEAVWSNAVARDGHVRRAAYELFWQVLETRPTLLEAQLPRLTRLVTREAPKASQAGSVVDYLKVLTKLSQTHADMWSEAPHPFTRLRPLVERGSQGTVSTPSYSFWQQLDALFASIPPRPIAPDAAADVLVSFRNGVAHREEPRSNAVDGWTAYLSMVRRLLDAVTSEDATRVALVEAHVYPLFAHFLHPPDQSVWTTAAAHVTILTRAALLCARPAYGDVVTSMRKQWATLADELAAKMANSLPEVSKEFHKSQQAIASEADRWFALVADVHRSVQRVQSTSGAPTNSIEDVLALPTLRLVQSAVDLLKKRNYKPFGAAHLVGAALLHAPHLLAGDDRRRLVESLFPVHDADELDLLLASPSAAQLLACLQPIAGIPELADHYKAVFSAIVARLLALQDPETTAKYVALLISDASDAAASVSRSNEALQAYLETACYQTAQGTTQAWAVFNATFASNALAPATGQALAARIVRALGSADADPQSVLTALETMARTSPEYFARDETLHLELVTKLLGMMEMGDSALSAKVLALRALVEHTSQGGPPLLRIIQENLDSTGPDSLEIETLVEQASSIAPTLPADDKETLFPNTNIWMKELLPFFRDGLNPALSLTSSLGGAYLLVPAADRRPPSGLKRDRQGNSVPARMAAYTTKLVAVDGVDVSVLPQAFQVELVYLLYVLVQLGSDQLAVSDTDSLWGDLSGNPFAFETADDAVTTTRALLAKLVVERTQDGDDTFFQALRDTMLQQTRQLTPLAVYTARALGELLQTRQEGRGFTAADESDLVKLGLWKSSPETALGAVAVLSGYGELLASAPSVSNFCNRLISDVAGAQPEKPSALATLVLLNTCMAVYDIGALPAATNRLVFAVKQITSWFGNGGGGDENEDEDEEKEDNGQLLLDGRVAAESCRALQRLLPCIKDIYGPYWERSFKFCIGLWARAPGEDPDLRLPYLHASLKLVAALEAMEDPNDDLQDTITLFAKAKSEGLLRLLALPRARASQPQEIVDALLCRMASTVPLEHVTDLSELYGLVASESRAIQTAGFNILHRAIPAQQGELSLNVILEKKEARLPDELLSLLLDAPTLEAYPDDVLATFPTPVRGYLLAWLLVFDAFRHASAKVRADYADHLGQAGHVAAFLDFAVDVLGHSAAHALNLDKEGLTGARITEEYDLGAADAEPVAERSMHALFVHLYYLLLTYCPGPFKAWYAACRSKQTKVAVEAWTAKYFSPLLTNAALDEVAAWAAAQGGDGDDGGGGGGDDDDNQLLVKISKPAREVVAGYAVDELQASIALRLPANYPLDGVAVTGLNRVAVGERTWQSWLLITQGAIAFAHGRLVDGLATFRRNVLGALRGQTECAICYSIIAADKKMPDKRCGTCKNLFHKTCLYRWFQTSNQNTCPLCRNPISFLGAESRVRRGRVED</sequence>
<evidence type="ECO:0000256" key="4">
    <source>
        <dbReference type="ARBA" id="ARBA00007997"/>
    </source>
</evidence>
<evidence type="ECO:0000313" key="18">
    <source>
        <dbReference type="EMBL" id="OAA66870.1"/>
    </source>
</evidence>
<evidence type="ECO:0000256" key="7">
    <source>
        <dbReference type="ARBA" id="ARBA00022490"/>
    </source>
</evidence>
<protein>
    <recommendedName>
        <fullName evidence="6 16">E3 ubiquitin-protein ligase listerin</fullName>
        <ecNumber evidence="5 16">2.3.2.27</ecNumber>
    </recommendedName>
    <alternativeName>
        <fullName evidence="16">RING-type E3 ubiquitin transferase listerin</fullName>
    </alternativeName>
</protein>
<dbReference type="SUPFAM" id="SSF48371">
    <property type="entry name" value="ARM repeat"/>
    <property type="match status" value="1"/>
</dbReference>
<comment type="pathway">
    <text evidence="3 16">Protein modification; protein ubiquitination.</text>
</comment>
<dbReference type="STRING" id="1081102.A0A162MTU4"/>
<dbReference type="FunFam" id="3.30.40.10:FF:000038">
    <property type="entry name" value="E3 ubiquitin-protein ligase listerin"/>
    <property type="match status" value="1"/>
</dbReference>